<dbReference type="EMBL" id="UINC01022400">
    <property type="protein sequence ID" value="SVA91930.1"/>
    <property type="molecule type" value="Genomic_DNA"/>
</dbReference>
<dbReference type="GO" id="GO:0043190">
    <property type="term" value="C:ATP-binding cassette (ABC) transporter complex"/>
    <property type="evidence" value="ECO:0007669"/>
    <property type="project" value="TreeGrafter"/>
</dbReference>
<reference evidence="7" key="1">
    <citation type="submission" date="2018-05" db="EMBL/GenBank/DDBJ databases">
        <authorList>
            <person name="Lanie J.A."/>
            <person name="Ng W.-L."/>
            <person name="Kazmierczak K.M."/>
            <person name="Andrzejewski T.M."/>
            <person name="Davidsen T.M."/>
            <person name="Wayne K.J."/>
            <person name="Tettelin H."/>
            <person name="Glass J.I."/>
            <person name="Rusch D."/>
            <person name="Podicherti R."/>
            <person name="Tsui H.-C.T."/>
            <person name="Winkler M.E."/>
        </authorList>
    </citation>
    <scope>NUCLEOTIDE SEQUENCE</scope>
</reference>
<evidence type="ECO:0000256" key="5">
    <source>
        <dbReference type="ARBA" id="ARBA00023136"/>
    </source>
</evidence>
<keyword evidence="4 6" id="KW-1133">Transmembrane helix</keyword>
<dbReference type="InterPro" id="IPR005495">
    <property type="entry name" value="LptG/LptF_permease"/>
</dbReference>
<feature type="transmembrane region" description="Helical" evidence="6">
    <location>
        <begin position="12"/>
        <end position="34"/>
    </location>
</feature>
<evidence type="ECO:0000256" key="3">
    <source>
        <dbReference type="ARBA" id="ARBA00022692"/>
    </source>
</evidence>
<evidence type="ECO:0000256" key="1">
    <source>
        <dbReference type="ARBA" id="ARBA00004651"/>
    </source>
</evidence>
<feature type="transmembrane region" description="Helical" evidence="6">
    <location>
        <begin position="97"/>
        <end position="118"/>
    </location>
</feature>
<feature type="transmembrane region" description="Helical" evidence="6">
    <location>
        <begin position="54"/>
        <end position="76"/>
    </location>
</feature>
<dbReference type="PANTHER" id="PTHR33529">
    <property type="entry name" value="SLR0882 PROTEIN-RELATED"/>
    <property type="match status" value="1"/>
</dbReference>
<feature type="transmembrane region" description="Helical" evidence="6">
    <location>
        <begin position="308"/>
        <end position="325"/>
    </location>
</feature>
<proteinExistence type="predicted"/>
<dbReference type="AlphaFoldDB" id="A0A381ZRR2"/>
<evidence type="ECO:0000256" key="6">
    <source>
        <dbReference type="SAM" id="Phobius"/>
    </source>
</evidence>
<organism evidence="7">
    <name type="scientific">marine metagenome</name>
    <dbReference type="NCBI Taxonomy" id="408172"/>
    <lineage>
        <taxon>unclassified sequences</taxon>
        <taxon>metagenomes</taxon>
        <taxon>ecological metagenomes</taxon>
    </lineage>
</organism>
<keyword evidence="5 6" id="KW-0472">Membrane</keyword>
<name>A0A381ZRR2_9ZZZZ</name>
<evidence type="ECO:0000256" key="4">
    <source>
        <dbReference type="ARBA" id="ARBA00022989"/>
    </source>
</evidence>
<comment type="subcellular location">
    <subcellularLocation>
        <location evidence="1">Cell membrane</location>
        <topology evidence="1">Multi-pass membrane protein</topology>
    </subcellularLocation>
</comment>
<keyword evidence="3 6" id="KW-0812">Transmembrane</keyword>
<protein>
    <recommendedName>
        <fullName evidence="8">YjgP/YjgQ family permease</fullName>
    </recommendedName>
</protein>
<gene>
    <name evidence="7" type="ORF">METZ01_LOCUS144784</name>
</gene>
<accession>A0A381ZRR2</accession>
<feature type="transmembrane region" description="Helical" evidence="6">
    <location>
        <begin position="337"/>
        <end position="360"/>
    </location>
</feature>
<keyword evidence="2" id="KW-1003">Cell membrane</keyword>
<dbReference type="GO" id="GO:0015920">
    <property type="term" value="P:lipopolysaccharide transport"/>
    <property type="evidence" value="ECO:0007669"/>
    <property type="project" value="TreeGrafter"/>
</dbReference>
<dbReference type="Pfam" id="PF03739">
    <property type="entry name" value="LptF_LptG"/>
    <property type="match status" value="1"/>
</dbReference>
<sequence length="364" mass="41528">MLNKLDQYLIRQFWIILGLSVLGFVSIFVIVDLIENLDRFMDNQVPAAVVWKYYVYTLPYFVSIGLPMSVLISTVFSLGSMVKRNEWTAMKASGISLYRVTLPLILCGLFLSGFSFALDNMLVAYGNEKRFEIDRDYVKRKSRHKLKNTLKNIFLQKNTSTHISLTRYYIKKTTGHDLTIVDLGPSRIRERIDAKKITWNADSAKWSLSGYSFRLFNDQGLETDVMFGTSDTLLSLGFTPDEIQQQARKPDELDYYSLTERITQLKENGVDTLRWEVTRYLKISFAFTNLIVVLFGIPLVVLKEKNSLSFGAGASVFVIFGYYAFIKFGQSLGFKGIIDPMVSAWLGNIVFTAGGILLLWRAKT</sequence>
<evidence type="ECO:0000313" key="7">
    <source>
        <dbReference type="EMBL" id="SVA91930.1"/>
    </source>
</evidence>
<evidence type="ECO:0008006" key="8">
    <source>
        <dbReference type="Google" id="ProtNLM"/>
    </source>
</evidence>
<dbReference type="PANTHER" id="PTHR33529:SF8">
    <property type="entry name" value="PERMEASE, YJGP_YJGQ FAMILY"/>
    <property type="match status" value="1"/>
</dbReference>
<feature type="transmembrane region" description="Helical" evidence="6">
    <location>
        <begin position="280"/>
        <end position="301"/>
    </location>
</feature>
<evidence type="ECO:0000256" key="2">
    <source>
        <dbReference type="ARBA" id="ARBA00022475"/>
    </source>
</evidence>